<name>A0ABS6YD76_9BACT</name>
<evidence type="ECO:0000313" key="3">
    <source>
        <dbReference type="Proteomes" id="UP000788426"/>
    </source>
</evidence>
<sequence length="228" mass="27055">MTINIEWIAQQFELFNALYFDKVLPTPLFLVSKTKTKLGWFVHKKRFTFRGFRSYDYKIGMSNHYQFTERQAQNILLHEMIHFYIAFKNIKDKSAHGPVFKRLMNQFNQEFGWELTVSVNTKDYKTNETASSAKAKKIKERLILAIEQSDGTCFLSVVNPRYAFKIQNDLKRTTHNLKFSWYKSSDERFSHFSTVRSLRGVKTPRNEFEEVIKSLQPVVLVRKEKSEK</sequence>
<dbReference type="InterPro" id="IPR006640">
    <property type="entry name" value="SprT-like_domain"/>
</dbReference>
<dbReference type="InterPro" id="IPR044245">
    <property type="entry name" value="Spartan"/>
</dbReference>
<organism evidence="2 3">
    <name type="scientific">Hoylesella nanceiensis</name>
    <dbReference type="NCBI Taxonomy" id="425941"/>
    <lineage>
        <taxon>Bacteria</taxon>
        <taxon>Pseudomonadati</taxon>
        <taxon>Bacteroidota</taxon>
        <taxon>Bacteroidia</taxon>
        <taxon>Bacteroidales</taxon>
        <taxon>Prevotellaceae</taxon>
        <taxon>Hoylesella</taxon>
    </lineage>
</organism>
<dbReference type="PANTHER" id="PTHR21220">
    <property type="entry name" value="DNA-DEPENDENT METALLOPROTEASE SPRTN"/>
    <property type="match status" value="1"/>
</dbReference>
<protein>
    <submittedName>
        <fullName evidence="2">SprT-like domain-containing protein</fullName>
    </submittedName>
</protein>
<gene>
    <name evidence="2" type="ORF">KZO38_07015</name>
</gene>
<keyword evidence="3" id="KW-1185">Reference proteome</keyword>
<dbReference type="Proteomes" id="UP000788426">
    <property type="component" value="Unassembled WGS sequence"/>
</dbReference>
<reference evidence="2 3" key="1">
    <citation type="submission" date="2021-07" db="EMBL/GenBank/DDBJ databases">
        <title>Genomic diversity and antimicrobial resistance of Prevotella spp. isolated from chronic lung disease airways.</title>
        <authorList>
            <person name="Webb K.A."/>
            <person name="Olagoke O.S."/>
            <person name="Baird T."/>
            <person name="Neill J."/>
            <person name="Pham A."/>
            <person name="Wells T.J."/>
            <person name="Ramsay K.A."/>
            <person name="Bell S.C."/>
            <person name="Sarovich D.S."/>
            <person name="Price E.P."/>
        </authorList>
    </citation>
    <scope>NUCLEOTIDE SEQUENCE [LARGE SCALE GENOMIC DNA]</scope>
    <source>
        <strain evidence="2 3">SCHI0011.S.12</strain>
    </source>
</reference>
<dbReference type="EMBL" id="JAHXCT010000004">
    <property type="protein sequence ID" value="MBW4769512.1"/>
    <property type="molecule type" value="Genomic_DNA"/>
</dbReference>
<comment type="caution">
    <text evidence="2">The sequence shown here is derived from an EMBL/GenBank/DDBJ whole genome shotgun (WGS) entry which is preliminary data.</text>
</comment>
<dbReference type="PANTHER" id="PTHR21220:SF0">
    <property type="entry name" value="DNA-DEPENDENT METALLOPROTEASE SPRTN"/>
    <property type="match status" value="1"/>
</dbReference>
<dbReference type="RefSeq" id="WP_219481415.1">
    <property type="nucleotide sequence ID" value="NZ_JAHXCT010000004.1"/>
</dbReference>
<evidence type="ECO:0000313" key="2">
    <source>
        <dbReference type="EMBL" id="MBW4769512.1"/>
    </source>
</evidence>
<proteinExistence type="predicted"/>
<feature type="domain" description="SprT-like" evidence="1">
    <location>
        <begin position="10"/>
        <end position="116"/>
    </location>
</feature>
<accession>A0ABS6YD76</accession>
<dbReference type="Pfam" id="PF10263">
    <property type="entry name" value="SprT-like"/>
    <property type="match status" value="1"/>
</dbReference>
<evidence type="ECO:0000259" key="1">
    <source>
        <dbReference type="Pfam" id="PF10263"/>
    </source>
</evidence>